<dbReference type="Pfam" id="PF00135">
    <property type="entry name" value="COesterase"/>
    <property type="match status" value="3"/>
</dbReference>
<evidence type="ECO:0000313" key="5">
    <source>
        <dbReference type="Proteomes" id="UP000324832"/>
    </source>
</evidence>
<dbReference type="InterPro" id="IPR002018">
    <property type="entry name" value="CarbesteraseB"/>
</dbReference>
<evidence type="ECO:0000313" key="4">
    <source>
        <dbReference type="EMBL" id="VVC90838.1"/>
    </source>
</evidence>
<evidence type="ECO:0000256" key="2">
    <source>
        <dbReference type="SAM" id="SignalP"/>
    </source>
</evidence>
<gene>
    <name evidence="4" type="ORF">LSINAPIS_LOCUS3663</name>
</gene>
<dbReference type="InterPro" id="IPR050309">
    <property type="entry name" value="Type-B_Carboxylest/Lipase"/>
</dbReference>
<keyword evidence="5" id="KW-1185">Reference proteome</keyword>
<organism evidence="4 5">
    <name type="scientific">Leptidea sinapis</name>
    <dbReference type="NCBI Taxonomy" id="189913"/>
    <lineage>
        <taxon>Eukaryota</taxon>
        <taxon>Metazoa</taxon>
        <taxon>Ecdysozoa</taxon>
        <taxon>Arthropoda</taxon>
        <taxon>Hexapoda</taxon>
        <taxon>Insecta</taxon>
        <taxon>Pterygota</taxon>
        <taxon>Neoptera</taxon>
        <taxon>Endopterygota</taxon>
        <taxon>Lepidoptera</taxon>
        <taxon>Glossata</taxon>
        <taxon>Ditrysia</taxon>
        <taxon>Papilionoidea</taxon>
        <taxon>Pieridae</taxon>
        <taxon>Dismorphiinae</taxon>
        <taxon>Leptidea</taxon>
    </lineage>
</organism>
<evidence type="ECO:0000259" key="3">
    <source>
        <dbReference type="Pfam" id="PF00135"/>
    </source>
</evidence>
<dbReference type="Proteomes" id="UP000324832">
    <property type="component" value="Unassembled WGS sequence"/>
</dbReference>
<dbReference type="AlphaFoldDB" id="A0A5E4Q022"/>
<feature type="domain" description="Carboxylesterase type B" evidence="3">
    <location>
        <begin position="21"/>
        <end position="90"/>
    </location>
</feature>
<reference evidence="4 5" key="1">
    <citation type="submission" date="2017-07" db="EMBL/GenBank/DDBJ databases">
        <authorList>
            <person name="Talla V."/>
            <person name="Backstrom N."/>
        </authorList>
    </citation>
    <scope>NUCLEOTIDE SEQUENCE [LARGE SCALE GENOMIC DNA]</scope>
</reference>
<keyword evidence="2" id="KW-0732">Signal</keyword>
<proteinExistence type="predicted"/>
<name>A0A5E4Q022_9NEOP</name>
<dbReference type="PANTHER" id="PTHR11559">
    <property type="entry name" value="CARBOXYLESTERASE"/>
    <property type="match status" value="1"/>
</dbReference>
<accession>A0A5E4Q022</accession>
<feature type="signal peptide" evidence="2">
    <location>
        <begin position="1"/>
        <end position="20"/>
    </location>
</feature>
<keyword evidence="1" id="KW-0325">Glycoprotein</keyword>
<sequence>MRSICSIKFLFLCVLYGAVSQIVIVRQGVISGKTEISAKGRHYMSFEGIPYSTPPIGKNRFMEVNDLQPWVGVWNATRTSSSCMQYEPFSNAVIGFLSTGDRVVPGNAGLKDQYHAMLWVKDNIKMFGANIFSRSLFSSGSALSSWSYQQDPDFQSDSTFLPELNDNWENLASSLYQCSLPLEKRRQVTARIKEYYFNNQSIGQETYPQLVQSLGDRLFYSNIGKFLKMAASRSDLPIYAFRYSFRGEKSLSNMIGLNNNDYGVSHSDDLFRVFVLPHFELNRADDLAMIDLLINIIYSFATDGLNSTNGRLTKSTKLLKTVESNSRKKNEIDFEWLPVDKDSEELNLLEISAPNNLKMMSNNIRINKVITR</sequence>
<dbReference type="EMBL" id="FZQP02000892">
    <property type="protein sequence ID" value="VVC90838.1"/>
    <property type="molecule type" value="Genomic_DNA"/>
</dbReference>
<dbReference type="Gene3D" id="3.40.50.1820">
    <property type="entry name" value="alpha/beta hydrolase"/>
    <property type="match status" value="3"/>
</dbReference>
<dbReference type="SUPFAM" id="SSF53474">
    <property type="entry name" value="alpha/beta-Hydrolases"/>
    <property type="match status" value="1"/>
</dbReference>
<feature type="chain" id="PRO_5022824196" description="Carboxylesterase type B domain-containing protein" evidence="2">
    <location>
        <begin position="21"/>
        <end position="372"/>
    </location>
</feature>
<dbReference type="InterPro" id="IPR029058">
    <property type="entry name" value="AB_hydrolase_fold"/>
</dbReference>
<feature type="domain" description="Carboxylesterase type B" evidence="3">
    <location>
        <begin position="93"/>
        <end position="130"/>
    </location>
</feature>
<feature type="domain" description="Carboxylesterase type B" evidence="3">
    <location>
        <begin position="171"/>
        <end position="356"/>
    </location>
</feature>
<protein>
    <recommendedName>
        <fullName evidence="3">Carboxylesterase type B domain-containing protein</fullName>
    </recommendedName>
</protein>
<evidence type="ECO:0000256" key="1">
    <source>
        <dbReference type="ARBA" id="ARBA00023180"/>
    </source>
</evidence>